<dbReference type="PANTHER" id="PTHR16026">
    <property type="entry name" value="CARTILAGE ACIDIC PROTEIN 1"/>
    <property type="match status" value="1"/>
</dbReference>
<dbReference type="InterPro" id="IPR013517">
    <property type="entry name" value="FG-GAP"/>
</dbReference>
<dbReference type="Pfam" id="PF07593">
    <property type="entry name" value="UnbV_ASPIC"/>
    <property type="match status" value="1"/>
</dbReference>
<feature type="domain" description="ASPIC/UnbV" evidence="3">
    <location>
        <begin position="532"/>
        <end position="599"/>
    </location>
</feature>
<keyword evidence="1 2" id="KW-0732">Signal</keyword>
<name>A0A2S6I5U8_9BACT</name>
<dbReference type="AlphaFoldDB" id="A0A2S6I5U8"/>
<keyword evidence="5" id="KW-1185">Reference proteome</keyword>
<evidence type="ECO:0000259" key="3">
    <source>
        <dbReference type="Pfam" id="PF07593"/>
    </source>
</evidence>
<dbReference type="RefSeq" id="WP_104420964.1">
    <property type="nucleotide sequence ID" value="NZ_PTJC01000006.1"/>
</dbReference>
<dbReference type="SUPFAM" id="SSF69318">
    <property type="entry name" value="Integrin alpha N-terminal domain"/>
    <property type="match status" value="2"/>
</dbReference>
<evidence type="ECO:0000313" key="5">
    <source>
        <dbReference type="Proteomes" id="UP000237662"/>
    </source>
</evidence>
<evidence type="ECO:0000256" key="2">
    <source>
        <dbReference type="SAM" id="SignalP"/>
    </source>
</evidence>
<feature type="signal peptide" evidence="2">
    <location>
        <begin position="1"/>
        <end position="21"/>
    </location>
</feature>
<dbReference type="Proteomes" id="UP000237662">
    <property type="component" value="Unassembled WGS sequence"/>
</dbReference>
<proteinExistence type="predicted"/>
<dbReference type="InterPro" id="IPR011519">
    <property type="entry name" value="UnbV_ASPIC"/>
</dbReference>
<dbReference type="PROSITE" id="PS51257">
    <property type="entry name" value="PROKAR_LIPOPROTEIN"/>
    <property type="match status" value="1"/>
</dbReference>
<protein>
    <submittedName>
        <fullName evidence="4">VCBS repeat protein</fullName>
    </submittedName>
</protein>
<accession>A0A2S6I5U8</accession>
<comment type="caution">
    <text evidence="4">The sequence shown here is derived from an EMBL/GenBank/DDBJ whole genome shotgun (WGS) entry which is preliminary data.</text>
</comment>
<dbReference type="EMBL" id="PTJC01000006">
    <property type="protein sequence ID" value="PPK86536.1"/>
    <property type="molecule type" value="Genomic_DNA"/>
</dbReference>
<reference evidence="4 5" key="1">
    <citation type="submission" date="2018-02" db="EMBL/GenBank/DDBJ databases">
        <title>Genomic Encyclopedia of Archaeal and Bacterial Type Strains, Phase II (KMG-II): from individual species to whole genera.</title>
        <authorList>
            <person name="Goeker M."/>
        </authorList>
    </citation>
    <scope>NUCLEOTIDE SEQUENCE [LARGE SCALE GENOMIC DNA]</scope>
    <source>
        <strain evidence="4 5">DSM 29526</strain>
    </source>
</reference>
<dbReference type="Pfam" id="PF13517">
    <property type="entry name" value="FG-GAP_3"/>
    <property type="match status" value="5"/>
</dbReference>
<organism evidence="4 5">
    <name type="scientific">Neolewinella xylanilytica</name>
    <dbReference type="NCBI Taxonomy" id="1514080"/>
    <lineage>
        <taxon>Bacteria</taxon>
        <taxon>Pseudomonadati</taxon>
        <taxon>Bacteroidota</taxon>
        <taxon>Saprospiria</taxon>
        <taxon>Saprospirales</taxon>
        <taxon>Lewinellaceae</taxon>
        <taxon>Neolewinella</taxon>
    </lineage>
</organism>
<dbReference type="PANTHER" id="PTHR16026:SF0">
    <property type="entry name" value="CARTILAGE ACIDIC PROTEIN 1"/>
    <property type="match status" value="1"/>
</dbReference>
<evidence type="ECO:0000256" key="1">
    <source>
        <dbReference type="ARBA" id="ARBA00022729"/>
    </source>
</evidence>
<gene>
    <name evidence="4" type="ORF">CLV84_3467</name>
</gene>
<dbReference type="Gene3D" id="2.130.10.130">
    <property type="entry name" value="Integrin alpha, N-terminal"/>
    <property type="match status" value="3"/>
</dbReference>
<evidence type="ECO:0000313" key="4">
    <source>
        <dbReference type="EMBL" id="PPK86536.1"/>
    </source>
</evidence>
<sequence length="1107" mass="120363">MRSLTYPLVLLILWLGGSACGPDTDGVAQVAAPRFSLIAPEASGLTFNNLLTEGPNTNILMYEYFYNGGGVAAADFNQDGWVDLYFTSNLGENRLYLNRGDFTFTDVTDPSQTAGRPGPWKTGVAVVDINADALPDLYVSYSGMLPAEKRRNQLFINGGSDDRGIPRFREAAAEYGLDLPAFSNQGYFFDADGDDDLDLLLLNHNPKSLPVLNAEKTGQLLQTPDPERGLRFYRNEEGTYRDVTEEAGINGSPLSYGLGLALSDINGDGLIDFYLSNDYEVPDYLYINQGDGTFTDELSERLGHTSHYSMGNDIADVNNDGLPDIFTLDMLPADNRRRKLLMADDNRSRHDLNRASGFPDQTMRNMLQLNRGDGSFAEIGQLAGVSATDWSWSALFSDFDNDGWKDLHVTNGYLRDYTNMDFIKYMDDFVAARGRLQKTDVLEMLKEMPASDLNNFIFKNQHREGFENVTGQWGLDRPSNSNGAVAVDLDNDGDLDLVVNNLNQPAFLYRNETTDGNYLQVALQGQAPNTQGIGAKVTIEVNDTVQVQEYFPNRGYLSSGPPLLHFGLGAAAQVQSLRVNWANGLVSTYEDVPANQRLTVTQKSAKAAEASDLPDVAAYFTTTSSPVTYTDVGPGVRDFDRQALLPRNLSSTGPVLVTHDLNADGLDDLLIGGEAGRGVQVYLQSENGLREGSVSFRPPSNSLLRITDISVGDVNGDRLPDIYVAHGGYQSGNEGNMNSDYVLINGGDGSFTLSQSFPAITSGTATVAISSQAKVNGYPIIFLGGGVQSGAYPLAEASQFLVADASGAYQSVALAEDDPLATLGLVTDAVWQDLDGDNQEELIVVGEWMPVTVLTTDGERVRDVTASYFEASPRGWWYHLLVDDFDGDGRVDLLIGNEGLNNQYGATPDSPVMLYAADQDNNGSIDPIFSYYIHGTRYPDLTRDELLSQLSGQRARYPNYASYAEVTADDLEAGFEKAGQRKSAERLETSLFLRGEDGRFHLASLPVEAQYAPVYAACSLDATGDGIPDIILGGNEVKARLRYGSSDANAGTLLRGNGDGTFEYVPHPLSGLHFSGSVRSLAIYNRMLLVGVQEGDVSAYTLATPTK</sequence>
<feature type="chain" id="PRO_5015589960" evidence="2">
    <location>
        <begin position="22"/>
        <end position="1107"/>
    </location>
</feature>
<dbReference type="InterPro" id="IPR027039">
    <property type="entry name" value="Crtac1"/>
</dbReference>
<dbReference type="InterPro" id="IPR028994">
    <property type="entry name" value="Integrin_alpha_N"/>
</dbReference>
<dbReference type="OrthoDB" id="974255at2"/>